<sequence>MRLHPFFAMGPTMSVDFKETRALLLRRQSSVFAVEGAERQPEACMQLFDIDLAKLGYALSQRLRARLQTQAAPALSAIQEGIWNVLATQLGGHRQHTPLFRRFPNDVPHNTERLWIDRVLTHFMQAPGQPCLHCARTGTTHVLKPCQHVVCDACFDGGNYSACPICHRHADRDSPFFLPAPGPKQKAAAHAPLKLIDLGASMDDTAQALVRAMCERKQAMSPADTDDFKALAGEYGLRLLAWVPDQIPVRENIALLFGTLLQKCEPAAVLAAAAPHIGSATDVIRLIAAYSGADPSLQGQEVYRQVPVEQARRYVRFKDWFVPDSYWNEQPSVPMRVSIKRFKVAKLARPLRRALLGLLEGMHPNALTEDMLRHRSYWVWLGQFLHPHEYHKRFPQVAFAFSVIRKKGPDGTPGPQFETFYAGLEQAVMRKDAMAMVTLLRQRPGELARRFDHALRVAAGDSAASSAVLDAFAKCAPQFATPVLLTLRALLPTRLHAGETRIYWPKGSVATGFMAPDQRPPLPQETVNQAVALIERELLARFSSKPTVGDWLIDAALADIMVPFNERTASRSAIQLPRGSVLPVPPGKKARLFLHWCQPENGQRSDLDLSVAFYDDQWRFRGVCSYYQLTCKGSDGSIIATSAGDLTDAPFPDGASEFVDLDCELARQNGVRYAVAVLNNYSGMPFEDLEHAFAGLMFRDDVQGAHFDPRTVALRFDLAGTNGVFLPMVFDLRENQLHWLDLYAPGGFEFNNVATSTAAISAVCPAMIAYFASSIRMSMFHLALLHGAARAQRVILRGDGTLRALSRHEGEDNASFLARLRKWNPQDVDSAPVMHEAPLFAALLDADIALPENSIVYALRPGLSAATIAASDLIS</sequence>
<dbReference type="GO" id="GO:0046690">
    <property type="term" value="P:response to tellurium ion"/>
    <property type="evidence" value="ECO:0007669"/>
    <property type="project" value="UniProtKB-KW"/>
</dbReference>
<dbReference type="Pfam" id="PF14447">
    <property type="entry name" value="Prok-RING_4"/>
    <property type="match status" value="1"/>
</dbReference>
<name>A0A2D2DMC1_9BURK</name>
<gene>
    <name evidence="3" type="ORF">CR152_17455</name>
</gene>
<keyword evidence="4" id="KW-1185">Reference proteome</keyword>
<dbReference type="Gene3D" id="3.30.40.10">
    <property type="entry name" value="Zinc/RING finger domain, C3HC4 (zinc finger)"/>
    <property type="match status" value="1"/>
</dbReference>
<dbReference type="PANTHER" id="PTHR32097:SF18">
    <property type="entry name" value="RING-TYPE DOMAIN-CONTAINING PROTEIN"/>
    <property type="match status" value="1"/>
</dbReference>
<dbReference type="CDD" id="cd16528">
    <property type="entry name" value="RING-HC_prokRING"/>
    <property type="match status" value="1"/>
</dbReference>
<dbReference type="AlphaFoldDB" id="A0A2D2DMC1"/>
<dbReference type="InterPro" id="IPR051324">
    <property type="entry name" value="Stress/Tellurium_Resist"/>
</dbReference>
<dbReference type="CDD" id="cd06974">
    <property type="entry name" value="TerD_like"/>
    <property type="match status" value="1"/>
</dbReference>
<dbReference type="KEGG" id="mass:CR152_17455"/>
<dbReference type="Proteomes" id="UP000229897">
    <property type="component" value="Chromosome"/>
</dbReference>
<accession>A0A2D2DMC1</accession>
<reference evidence="3" key="1">
    <citation type="submission" date="2017-10" db="EMBL/GenBank/DDBJ databases">
        <title>Massilia psychrophilum sp. nov., a novel purple-pigmented bacterium isolated from Tianshan glacier, Xinjiang Municipality, China.</title>
        <authorList>
            <person name="Wang H."/>
        </authorList>
    </citation>
    <scope>NUCLEOTIDE SEQUENCE [LARGE SCALE GENOMIC DNA]</scope>
    <source>
        <strain evidence="3">B2</strain>
    </source>
</reference>
<dbReference type="EMBL" id="CP024608">
    <property type="protein sequence ID" value="ATQ76119.1"/>
    <property type="molecule type" value="Genomic_DNA"/>
</dbReference>
<feature type="domain" description="RING-type" evidence="2">
    <location>
        <begin position="131"/>
        <end position="167"/>
    </location>
</feature>
<evidence type="ECO:0000313" key="3">
    <source>
        <dbReference type="EMBL" id="ATQ76119.1"/>
    </source>
</evidence>
<protein>
    <recommendedName>
        <fullName evidence="2">RING-type domain-containing protein</fullName>
    </recommendedName>
</protein>
<dbReference type="InterPro" id="IPR001841">
    <property type="entry name" value="Znf_RING"/>
</dbReference>
<keyword evidence="1" id="KW-0778">Tellurium resistance</keyword>
<dbReference type="InterPro" id="IPR003325">
    <property type="entry name" value="TerD"/>
</dbReference>
<dbReference type="InterPro" id="IPR013083">
    <property type="entry name" value="Znf_RING/FYVE/PHD"/>
</dbReference>
<evidence type="ECO:0000259" key="2">
    <source>
        <dbReference type="PROSITE" id="PS50089"/>
    </source>
</evidence>
<organism evidence="3 4">
    <name type="scientific">Massilia violaceinigra</name>
    <dbReference type="NCBI Taxonomy" id="2045208"/>
    <lineage>
        <taxon>Bacteria</taxon>
        <taxon>Pseudomonadati</taxon>
        <taxon>Pseudomonadota</taxon>
        <taxon>Betaproteobacteria</taxon>
        <taxon>Burkholderiales</taxon>
        <taxon>Oxalobacteraceae</taxon>
        <taxon>Telluria group</taxon>
        <taxon>Massilia</taxon>
    </lineage>
</organism>
<evidence type="ECO:0000313" key="4">
    <source>
        <dbReference type="Proteomes" id="UP000229897"/>
    </source>
</evidence>
<dbReference type="PANTHER" id="PTHR32097">
    <property type="entry name" value="CAMP-BINDING PROTEIN 1-RELATED"/>
    <property type="match status" value="1"/>
</dbReference>
<proteinExistence type="predicted"/>
<dbReference type="OrthoDB" id="415622at2"/>
<dbReference type="NCBIfam" id="NF041916">
    <property type="entry name" value="RING_SCO0854"/>
    <property type="match status" value="1"/>
</dbReference>
<dbReference type="PROSITE" id="PS50089">
    <property type="entry name" value="ZF_RING_2"/>
    <property type="match status" value="1"/>
</dbReference>
<evidence type="ECO:0000256" key="1">
    <source>
        <dbReference type="ARBA" id="ARBA00022686"/>
    </source>
</evidence>